<accession>D5UHP7</accession>
<gene>
    <name evidence="1" type="ordered locus">Cfla_0404</name>
</gene>
<reference evidence="1 2" key="1">
    <citation type="journal article" date="2010" name="Stand. Genomic Sci.">
        <title>Complete genome sequence of Cellulomonas flavigena type strain (134).</title>
        <authorList>
            <person name="Abt B."/>
            <person name="Foster B."/>
            <person name="Lapidus A."/>
            <person name="Clum A."/>
            <person name="Sun H."/>
            <person name="Pukall R."/>
            <person name="Lucas S."/>
            <person name="Glavina Del Rio T."/>
            <person name="Nolan M."/>
            <person name="Tice H."/>
            <person name="Cheng J.F."/>
            <person name="Pitluck S."/>
            <person name="Liolios K."/>
            <person name="Ivanova N."/>
            <person name="Mavromatis K."/>
            <person name="Ovchinnikova G."/>
            <person name="Pati A."/>
            <person name="Goodwin L."/>
            <person name="Chen A."/>
            <person name="Palaniappan K."/>
            <person name="Land M."/>
            <person name="Hauser L."/>
            <person name="Chang Y.J."/>
            <person name="Jeffries C.D."/>
            <person name="Rohde M."/>
            <person name="Goker M."/>
            <person name="Woyke T."/>
            <person name="Bristow J."/>
            <person name="Eisen J.A."/>
            <person name="Markowitz V."/>
            <person name="Hugenholtz P."/>
            <person name="Kyrpides N.C."/>
            <person name="Klenk H.P."/>
        </authorList>
    </citation>
    <scope>NUCLEOTIDE SEQUENCE [LARGE SCALE GENOMIC DNA]</scope>
    <source>
        <strain evidence="2">ATCC 482 / DSM 20109 / BCRC 11376 / JCM 18109 / NBRC 3775 / NCIMB 8073 / NRS 134</strain>
    </source>
</reference>
<dbReference type="HOGENOM" id="CLU_1988638_0_0_11"/>
<keyword evidence="2" id="KW-1185">Reference proteome</keyword>
<name>D5UHP7_CELFN</name>
<protein>
    <submittedName>
        <fullName evidence="1">Uncharacterized protein</fullName>
    </submittedName>
</protein>
<sequence length="125" mass="14419">MARLRVTATEVRVRMSWLERRGAFYWRPAPRAARDAITGVRVIDRPTRSRVEELIEPPLLLQLIERPLYTNAPVCRTWDGQPAFAETSRFTPAVVVEFDVQRVPWALWVVSDREARSVARALAHP</sequence>
<dbReference type="Proteomes" id="UP000000849">
    <property type="component" value="Chromosome"/>
</dbReference>
<dbReference type="KEGG" id="cfl:Cfla_0404"/>
<dbReference type="AlphaFoldDB" id="D5UHP7"/>
<proteinExistence type="predicted"/>
<evidence type="ECO:0000313" key="2">
    <source>
        <dbReference type="Proteomes" id="UP000000849"/>
    </source>
</evidence>
<dbReference type="RefSeq" id="WP_013115655.1">
    <property type="nucleotide sequence ID" value="NC_014151.1"/>
</dbReference>
<dbReference type="EMBL" id="CP001964">
    <property type="protein sequence ID" value="ADG73321.1"/>
    <property type="molecule type" value="Genomic_DNA"/>
</dbReference>
<organism evidence="1 2">
    <name type="scientific">Cellulomonas flavigena (strain ATCC 482 / DSM 20109 / BCRC 11376 / JCM 18109 / NBRC 3775 / NCIMB 8073 / NRS 134)</name>
    <dbReference type="NCBI Taxonomy" id="446466"/>
    <lineage>
        <taxon>Bacteria</taxon>
        <taxon>Bacillati</taxon>
        <taxon>Actinomycetota</taxon>
        <taxon>Actinomycetes</taxon>
        <taxon>Micrococcales</taxon>
        <taxon>Cellulomonadaceae</taxon>
        <taxon>Cellulomonas</taxon>
    </lineage>
</organism>
<evidence type="ECO:0000313" key="1">
    <source>
        <dbReference type="EMBL" id="ADG73321.1"/>
    </source>
</evidence>